<evidence type="ECO:0000313" key="1">
    <source>
        <dbReference type="EMBL" id="SVE23983.1"/>
    </source>
</evidence>
<gene>
    <name evidence="1" type="ORF">METZ01_LOCUS476837</name>
</gene>
<organism evidence="1">
    <name type="scientific">marine metagenome</name>
    <dbReference type="NCBI Taxonomy" id="408172"/>
    <lineage>
        <taxon>unclassified sequences</taxon>
        <taxon>metagenomes</taxon>
        <taxon>ecological metagenomes</taxon>
    </lineage>
</organism>
<name>A0A383BW01_9ZZZZ</name>
<dbReference type="AlphaFoldDB" id="A0A383BW01"/>
<dbReference type="EMBL" id="UINC01203630">
    <property type="protein sequence ID" value="SVE23983.1"/>
    <property type="molecule type" value="Genomic_DNA"/>
</dbReference>
<sequence>MANLSVTQPANINQLNVVGFEVNIARLPNVEFFCQRVNVPGVILGETAESSPFMNNPLEGDTLTFESLTIGFILDEDMQNYMEIYNWLTALGFPKNYEQFAALKRAEKYPENTDSLYSDINIMLLTNKNNPNYQVTFHDIFPTSLGSLNFDSAATTLEPMVIDATFNFRGQFEISKIG</sequence>
<accession>A0A383BW01</accession>
<protein>
    <recommendedName>
        <fullName evidence="2">Tail completion and sheath stabilizer protein</fullName>
    </recommendedName>
</protein>
<proteinExistence type="predicted"/>
<evidence type="ECO:0008006" key="2">
    <source>
        <dbReference type="Google" id="ProtNLM"/>
    </source>
</evidence>
<reference evidence="1" key="1">
    <citation type="submission" date="2018-05" db="EMBL/GenBank/DDBJ databases">
        <authorList>
            <person name="Lanie J.A."/>
            <person name="Ng W.-L."/>
            <person name="Kazmierczak K.M."/>
            <person name="Andrzejewski T.M."/>
            <person name="Davidsen T.M."/>
            <person name="Wayne K.J."/>
            <person name="Tettelin H."/>
            <person name="Glass J.I."/>
            <person name="Rusch D."/>
            <person name="Podicherti R."/>
            <person name="Tsui H.-C.T."/>
            <person name="Winkler M.E."/>
        </authorList>
    </citation>
    <scope>NUCLEOTIDE SEQUENCE</scope>
</reference>